<dbReference type="RefSeq" id="WP_091353129.1">
    <property type="nucleotide sequence ID" value="NZ_AP025284.1"/>
</dbReference>
<evidence type="ECO:0000313" key="1">
    <source>
        <dbReference type="EMBL" id="SEQ08734.1"/>
    </source>
</evidence>
<accession>A0A1H9D5N5</accession>
<dbReference type="OrthoDB" id="6113632at2"/>
<dbReference type="STRING" id="355243.SAMN03080615_00357"/>
<name>A0A1H9D5N5_9GAMM</name>
<protein>
    <submittedName>
        <fullName evidence="1">Uncharacterized protein</fullName>
    </submittedName>
</protein>
<organism evidence="1 2">
    <name type="scientific">Amphritea atlantica</name>
    <dbReference type="NCBI Taxonomy" id="355243"/>
    <lineage>
        <taxon>Bacteria</taxon>
        <taxon>Pseudomonadati</taxon>
        <taxon>Pseudomonadota</taxon>
        <taxon>Gammaproteobacteria</taxon>
        <taxon>Oceanospirillales</taxon>
        <taxon>Oceanospirillaceae</taxon>
        <taxon>Amphritea</taxon>
    </lineage>
</organism>
<dbReference type="AlphaFoldDB" id="A0A1H9D5N5"/>
<gene>
    <name evidence="1" type="ORF">SAMN03080615_00357</name>
</gene>
<evidence type="ECO:0000313" key="2">
    <source>
        <dbReference type="Proteomes" id="UP000198749"/>
    </source>
</evidence>
<keyword evidence="2" id="KW-1185">Reference proteome</keyword>
<sequence>MHQESYQQDRYQVRVLGVGNADVLSIGRFHQRLGLSKQDCIRRILTAPSVLQSELDIRSAEAMVEVLRGADLPCELVPQSEQLIPSQERFEIAVYITDFTHITSFITDLALFTGQGSEELLRCLAKTPAIILGNLSENVAAELVTRFSKPGIELIRSCSATARYTVVAYAPGGDQSLADYYRTFGLQRAGDQAEQTQCWQLTDLTLEKAQTLWQQANELHLPLVIHNQDYYRFDLLLKSVPLDAAARQQISRVLAEALGIPEHLHQRLFEQLPMVLKRCIRINDYDSVLTSLAAQGGDVTAEWVGGFRFDLRFDTGEQRARLEKLCAAIMGRPLTFTESGGGWSVKADANLHQGLWIQYEAAQSGIHCRLMRSGHE</sequence>
<reference evidence="2" key="1">
    <citation type="submission" date="2016-10" db="EMBL/GenBank/DDBJ databases">
        <authorList>
            <person name="Varghese N."/>
            <person name="Submissions S."/>
        </authorList>
    </citation>
    <scope>NUCLEOTIDE SEQUENCE [LARGE SCALE GENOMIC DNA]</scope>
    <source>
        <strain evidence="2">DSM 18887</strain>
    </source>
</reference>
<proteinExistence type="predicted"/>
<dbReference type="EMBL" id="FOGB01000001">
    <property type="protein sequence ID" value="SEQ08734.1"/>
    <property type="molecule type" value="Genomic_DNA"/>
</dbReference>
<dbReference type="Proteomes" id="UP000198749">
    <property type="component" value="Unassembled WGS sequence"/>
</dbReference>